<keyword evidence="2 8" id="KW-0436">Ligase</keyword>
<dbReference type="Gene3D" id="3.30.930.10">
    <property type="entry name" value="Bira Bifunctional Protein, Domain 2"/>
    <property type="match status" value="1"/>
</dbReference>
<accession>A0A497F4I9</accession>
<evidence type="ECO:0000256" key="5">
    <source>
        <dbReference type="ARBA" id="ARBA00022917"/>
    </source>
</evidence>
<dbReference type="PROSITE" id="PS50862">
    <property type="entry name" value="AA_TRNA_LIGASE_II"/>
    <property type="match status" value="1"/>
</dbReference>
<dbReference type="EMBL" id="QMRA01000022">
    <property type="protein sequence ID" value="RLE54574.1"/>
    <property type="molecule type" value="Genomic_DNA"/>
</dbReference>
<keyword evidence="6" id="KW-0030">Aminoacyl-tRNA synthetase</keyword>
<organism evidence="8 9">
    <name type="scientific">Thermoproteota archaeon</name>
    <dbReference type="NCBI Taxonomy" id="2056631"/>
    <lineage>
        <taxon>Archaea</taxon>
        <taxon>Thermoproteota</taxon>
    </lineage>
</organism>
<name>A0A497F4I9_9CREN</name>
<dbReference type="GO" id="GO:0006426">
    <property type="term" value="P:glycyl-tRNA aminoacylation"/>
    <property type="evidence" value="ECO:0007669"/>
    <property type="project" value="TreeGrafter"/>
</dbReference>
<evidence type="ECO:0000256" key="1">
    <source>
        <dbReference type="ARBA" id="ARBA00022490"/>
    </source>
</evidence>
<evidence type="ECO:0000256" key="6">
    <source>
        <dbReference type="ARBA" id="ARBA00023146"/>
    </source>
</evidence>
<dbReference type="SUPFAM" id="SSF55681">
    <property type="entry name" value="Class II aaRS and biotin synthetases"/>
    <property type="match status" value="1"/>
</dbReference>
<keyword evidence="5" id="KW-0648">Protein biosynthesis</keyword>
<gene>
    <name evidence="8" type="ORF">DRJ26_01825</name>
</gene>
<evidence type="ECO:0000256" key="4">
    <source>
        <dbReference type="ARBA" id="ARBA00022840"/>
    </source>
</evidence>
<reference evidence="8 9" key="1">
    <citation type="submission" date="2018-06" db="EMBL/GenBank/DDBJ databases">
        <title>Extensive metabolic versatility and redundancy in microbially diverse, dynamic hydrothermal sediments.</title>
        <authorList>
            <person name="Dombrowski N."/>
            <person name="Teske A."/>
            <person name="Baker B.J."/>
        </authorList>
    </citation>
    <scope>NUCLEOTIDE SEQUENCE [LARGE SCALE GENOMIC DNA]</scope>
    <source>
        <strain evidence="8">B20_G2</strain>
    </source>
</reference>
<protein>
    <submittedName>
        <fullName evidence="8">Glycine--tRNA ligase</fullName>
    </submittedName>
</protein>
<dbReference type="InterPro" id="IPR027031">
    <property type="entry name" value="Gly-tRNA_synthase/POLG2"/>
</dbReference>
<feature type="non-terminal residue" evidence="8">
    <location>
        <position position="136"/>
    </location>
</feature>
<keyword evidence="3" id="KW-0547">Nucleotide-binding</keyword>
<sequence length="136" mass="15574">MDKYEKIMELAKRRGFIWPASELYGGVRGFIDFGPLGATLKRNIEEKWRKWFILRHQDFIVEIETPVIMPSRVFEASGHLEHFTDYIVECTECHRMFRADHLIEEQAGISGVEGLSADDLTSLIVKKGVKCPECGG</sequence>
<evidence type="ECO:0000256" key="2">
    <source>
        <dbReference type="ARBA" id="ARBA00022598"/>
    </source>
</evidence>
<dbReference type="InterPro" id="IPR006195">
    <property type="entry name" value="aa-tRNA-synth_II"/>
</dbReference>
<dbReference type="Proteomes" id="UP000269499">
    <property type="component" value="Unassembled WGS sequence"/>
</dbReference>
<dbReference type="PANTHER" id="PTHR10745:SF0">
    <property type="entry name" value="GLYCINE--TRNA LIGASE"/>
    <property type="match status" value="1"/>
</dbReference>
<comment type="caution">
    <text evidence="8">The sequence shown here is derived from an EMBL/GenBank/DDBJ whole genome shotgun (WGS) entry which is preliminary data.</text>
</comment>
<dbReference type="InterPro" id="IPR045864">
    <property type="entry name" value="aa-tRNA-synth_II/BPL/LPL"/>
</dbReference>
<dbReference type="GO" id="GO:0005737">
    <property type="term" value="C:cytoplasm"/>
    <property type="evidence" value="ECO:0007669"/>
    <property type="project" value="TreeGrafter"/>
</dbReference>
<proteinExistence type="predicted"/>
<evidence type="ECO:0000256" key="3">
    <source>
        <dbReference type="ARBA" id="ARBA00022741"/>
    </source>
</evidence>
<evidence type="ECO:0000259" key="7">
    <source>
        <dbReference type="PROSITE" id="PS50862"/>
    </source>
</evidence>
<dbReference type="FunFam" id="3.30.40.230:FF:000005">
    <property type="entry name" value="Glycine--tRNA ligase"/>
    <property type="match status" value="1"/>
</dbReference>
<dbReference type="PANTHER" id="PTHR10745">
    <property type="entry name" value="GLYCYL-TRNA SYNTHETASE/DNA POLYMERASE SUBUNIT GAMMA-2"/>
    <property type="match status" value="1"/>
</dbReference>
<keyword evidence="4" id="KW-0067">ATP-binding</keyword>
<dbReference type="GO" id="GO:0004820">
    <property type="term" value="F:glycine-tRNA ligase activity"/>
    <property type="evidence" value="ECO:0007669"/>
    <property type="project" value="TreeGrafter"/>
</dbReference>
<dbReference type="AlphaFoldDB" id="A0A497F4I9"/>
<evidence type="ECO:0000313" key="8">
    <source>
        <dbReference type="EMBL" id="RLE54574.1"/>
    </source>
</evidence>
<dbReference type="GO" id="GO:0005524">
    <property type="term" value="F:ATP binding"/>
    <property type="evidence" value="ECO:0007669"/>
    <property type="project" value="UniProtKB-KW"/>
</dbReference>
<keyword evidence="1" id="KW-0963">Cytoplasm</keyword>
<evidence type="ECO:0000313" key="9">
    <source>
        <dbReference type="Proteomes" id="UP000269499"/>
    </source>
</evidence>
<feature type="domain" description="Aminoacyl-transfer RNA synthetases class-II family profile" evidence="7">
    <location>
        <begin position="2"/>
        <end position="105"/>
    </location>
</feature>